<comment type="caution">
    <text evidence="2">The sequence shown here is derived from an EMBL/GenBank/DDBJ whole genome shotgun (WGS) entry which is preliminary data.</text>
</comment>
<protein>
    <submittedName>
        <fullName evidence="2">Uncharacterized protein</fullName>
    </submittedName>
</protein>
<proteinExistence type="predicted"/>
<evidence type="ECO:0000313" key="2">
    <source>
        <dbReference type="EMBL" id="RXH75755.1"/>
    </source>
</evidence>
<dbReference type="EMBL" id="RDQH01000341">
    <property type="protein sequence ID" value="RXH75755.1"/>
    <property type="molecule type" value="Genomic_DNA"/>
</dbReference>
<feature type="compositionally biased region" description="Basic and acidic residues" evidence="1">
    <location>
        <begin position="11"/>
        <end position="30"/>
    </location>
</feature>
<dbReference type="AlphaFoldDB" id="A0A498I1E0"/>
<accession>A0A498I1E0</accession>
<reference evidence="2 3" key="1">
    <citation type="submission" date="2018-10" db="EMBL/GenBank/DDBJ databases">
        <title>A high-quality apple genome assembly.</title>
        <authorList>
            <person name="Hu J."/>
        </authorList>
    </citation>
    <scope>NUCLEOTIDE SEQUENCE [LARGE SCALE GENOMIC DNA]</scope>
    <source>
        <strain evidence="3">cv. HFTH1</strain>
        <tissue evidence="2">Young leaf</tissue>
    </source>
</reference>
<sequence>MQSQEQTLDSVNEKEKEEENPRGESPLKTKTCVKSDLKTIIEELEKKPKKKATKKITKRKTKVNALQVQEHTSCWTKRQKKKIKEYYRQCQL</sequence>
<evidence type="ECO:0000313" key="3">
    <source>
        <dbReference type="Proteomes" id="UP000290289"/>
    </source>
</evidence>
<keyword evidence="3" id="KW-1185">Reference proteome</keyword>
<feature type="compositionally biased region" description="Polar residues" evidence="1">
    <location>
        <begin position="1"/>
        <end position="10"/>
    </location>
</feature>
<dbReference type="Proteomes" id="UP000290289">
    <property type="component" value="Chromosome 15"/>
</dbReference>
<name>A0A498I1E0_MALDO</name>
<feature type="region of interest" description="Disordered" evidence="1">
    <location>
        <begin position="1"/>
        <end position="30"/>
    </location>
</feature>
<evidence type="ECO:0000256" key="1">
    <source>
        <dbReference type="SAM" id="MobiDB-lite"/>
    </source>
</evidence>
<gene>
    <name evidence="2" type="ORF">DVH24_039454</name>
</gene>
<organism evidence="2 3">
    <name type="scientific">Malus domestica</name>
    <name type="common">Apple</name>
    <name type="synonym">Pyrus malus</name>
    <dbReference type="NCBI Taxonomy" id="3750"/>
    <lineage>
        <taxon>Eukaryota</taxon>
        <taxon>Viridiplantae</taxon>
        <taxon>Streptophyta</taxon>
        <taxon>Embryophyta</taxon>
        <taxon>Tracheophyta</taxon>
        <taxon>Spermatophyta</taxon>
        <taxon>Magnoliopsida</taxon>
        <taxon>eudicotyledons</taxon>
        <taxon>Gunneridae</taxon>
        <taxon>Pentapetalae</taxon>
        <taxon>rosids</taxon>
        <taxon>fabids</taxon>
        <taxon>Rosales</taxon>
        <taxon>Rosaceae</taxon>
        <taxon>Amygdaloideae</taxon>
        <taxon>Maleae</taxon>
        <taxon>Malus</taxon>
    </lineage>
</organism>